<dbReference type="EMBL" id="KV417717">
    <property type="protein sequence ID" value="KZP08619.1"/>
    <property type="molecule type" value="Genomic_DNA"/>
</dbReference>
<keyword evidence="2" id="KW-1185">Reference proteome</keyword>
<evidence type="ECO:0000313" key="2">
    <source>
        <dbReference type="Proteomes" id="UP000076532"/>
    </source>
</evidence>
<proteinExistence type="predicted"/>
<sequence>MVAEEMTEAGHSVEVEKIILGRQYAIDEWLGEAYLAICSREQWLSKEEGMRMKKEDIIEISAIRHQKFGQGVQPNNAPPLLIADVCARFGLAAPSASVNPPLPVASAESDSISHPDVYGGLDGSNLAPLTHGTGTAAPAEEPVIFAEELKSDAGIKAAAEIKRTQRAKEKELTNCALHAYYSSSAYANTASGTLWDRSMANEAIKEVQKEEYSQSLRDFIATYISENSQSMSP</sequence>
<name>A0A165XK23_9AGAM</name>
<protein>
    <submittedName>
        <fullName evidence="1">Uncharacterized protein</fullName>
    </submittedName>
</protein>
<dbReference type="AlphaFoldDB" id="A0A165XK23"/>
<gene>
    <name evidence="1" type="ORF">FIBSPDRAFT_1052288</name>
</gene>
<dbReference type="Proteomes" id="UP000076532">
    <property type="component" value="Unassembled WGS sequence"/>
</dbReference>
<organism evidence="1 2">
    <name type="scientific">Athelia psychrophila</name>
    <dbReference type="NCBI Taxonomy" id="1759441"/>
    <lineage>
        <taxon>Eukaryota</taxon>
        <taxon>Fungi</taxon>
        <taxon>Dikarya</taxon>
        <taxon>Basidiomycota</taxon>
        <taxon>Agaricomycotina</taxon>
        <taxon>Agaricomycetes</taxon>
        <taxon>Agaricomycetidae</taxon>
        <taxon>Atheliales</taxon>
        <taxon>Atheliaceae</taxon>
        <taxon>Athelia</taxon>
    </lineage>
</organism>
<accession>A0A165XK23</accession>
<reference evidence="1 2" key="1">
    <citation type="journal article" date="2016" name="Mol. Biol. Evol.">
        <title>Comparative Genomics of Early-Diverging Mushroom-Forming Fungi Provides Insights into the Origins of Lignocellulose Decay Capabilities.</title>
        <authorList>
            <person name="Nagy L.G."/>
            <person name="Riley R."/>
            <person name="Tritt A."/>
            <person name="Adam C."/>
            <person name="Daum C."/>
            <person name="Floudas D."/>
            <person name="Sun H."/>
            <person name="Yadav J.S."/>
            <person name="Pangilinan J."/>
            <person name="Larsson K.H."/>
            <person name="Matsuura K."/>
            <person name="Barry K."/>
            <person name="Labutti K."/>
            <person name="Kuo R."/>
            <person name="Ohm R.A."/>
            <person name="Bhattacharya S.S."/>
            <person name="Shirouzu T."/>
            <person name="Yoshinaga Y."/>
            <person name="Martin F.M."/>
            <person name="Grigoriev I.V."/>
            <person name="Hibbett D.S."/>
        </authorList>
    </citation>
    <scope>NUCLEOTIDE SEQUENCE [LARGE SCALE GENOMIC DNA]</scope>
    <source>
        <strain evidence="1 2">CBS 109695</strain>
    </source>
</reference>
<evidence type="ECO:0000313" key="1">
    <source>
        <dbReference type="EMBL" id="KZP08619.1"/>
    </source>
</evidence>